<reference evidence="1" key="3">
    <citation type="submission" date="2025-09" db="UniProtKB">
        <authorList>
            <consortium name="Ensembl"/>
        </authorList>
    </citation>
    <scope>IDENTIFICATION</scope>
</reference>
<dbReference type="AlphaFoldDB" id="H2Y6D8"/>
<organism evidence="1 2">
    <name type="scientific">Ciona savignyi</name>
    <name type="common">Pacific transparent sea squirt</name>
    <dbReference type="NCBI Taxonomy" id="51511"/>
    <lineage>
        <taxon>Eukaryota</taxon>
        <taxon>Metazoa</taxon>
        <taxon>Chordata</taxon>
        <taxon>Tunicata</taxon>
        <taxon>Ascidiacea</taxon>
        <taxon>Phlebobranchia</taxon>
        <taxon>Cionidae</taxon>
        <taxon>Ciona</taxon>
    </lineage>
</organism>
<reference evidence="1" key="2">
    <citation type="submission" date="2025-08" db="UniProtKB">
        <authorList>
            <consortium name="Ensembl"/>
        </authorList>
    </citation>
    <scope>IDENTIFICATION</scope>
</reference>
<protein>
    <submittedName>
        <fullName evidence="1">Uncharacterized protein</fullName>
    </submittedName>
</protein>
<name>H2Y6D8_CIOSA</name>
<dbReference type="Ensembl" id="ENSCSAVT00000000895.1">
    <property type="protein sequence ID" value="ENSCSAVP00000000886.1"/>
    <property type="gene ID" value="ENSCSAVG00000000502.1"/>
</dbReference>
<evidence type="ECO:0000313" key="2">
    <source>
        <dbReference type="Proteomes" id="UP000007875"/>
    </source>
</evidence>
<evidence type="ECO:0000313" key="1">
    <source>
        <dbReference type="Ensembl" id="ENSCSAVP00000000886.1"/>
    </source>
</evidence>
<keyword evidence="2" id="KW-1185">Reference proteome</keyword>
<dbReference type="HOGENOM" id="CLU_1911324_0_0_1"/>
<sequence length="133" mass="13889">MKPVGLGAAAPGVTSGVASILASASAGAPASTPIHDSPMLTQQIRALQTALRAKSLECSKLRGAAMMKELKSLHPLKPASPPKPSNEIRKIQSELSKLEENLTNLVIVPVIDISRRKAGPYPVGSHSPLEALK</sequence>
<dbReference type="Proteomes" id="UP000007875">
    <property type="component" value="Unassembled WGS sequence"/>
</dbReference>
<accession>H2Y6D8</accession>
<reference evidence="2" key="1">
    <citation type="submission" date="2003-08" db="EMBL/GenBank/DDBJ databases">
        <authorList>
            <person name="Birren B."/>
            <person name="Nusbaum C."/>
            <person name="Abebe A."/>
            <person name="Abouelleil A."/>
            <person name="Adekoya E."/>
            <person name="Ait-zahra M."/>
            <person name="Allen N."/>
            <person name="Allen T."/>
            <person name="An P."/>
            <person name="Anderson M."/>
            <person name="Anderson S."/>
            <person name="Arachchi H."/>
            <person name="Armbruster J."/>
            <person name="Bachantsang P."/>
            <person name="Baldwin J."/>
            <person name="Barry A."/>
            <person name="Bayul T."/>
            <person name="Blitshsteyn B."/>
            <person name="Bloom T."/>
            <person name="Blye J."/>
            <person name="Boguslavskiy L."/>
            <person name="Borowsky M."/>
            <person name="Boukhgalter B."/>
            <person name="Brunache A."/>
            <person name="Butler J."/>
            <person name="Calixte N."/>
            <person name="Calvo S."/>
            <person name="Camarata J."/>
            <person name="Campo K."/>
            <person name="Chang J."/>
            <person name="Cheshatsang Y."/>
            <person name="Citroen M."/>
            <person name="Collymore A."/>
            <person name="Considine T."/>
            <person name="Cook A."/>
            <person name="Cooke P."/>
            <person name="Corum B."/>
            <person name="Cuomo C."/>
            <person name="David R."/>
            <person name="Dawoe T."/>
            <person name="Degray S."/>
            <person name="Dodge S."/>
            <person name="Dooley K."/>
            <person name="Dorje P."/>
            <person name="Dorjee K."/>
            <person name="Dorris L."/>
            <person name="Duffey N."/>
            <person name="Dupes A."/>
            <person name="Elkins T."/>
            <person name="Engels R."/>
            <person name="Erickson J."/>
            <person name="Farina A."/>
            <person name="Faro S."/>
            <person name="Ferreira P."/>
            <person name="Fischer H."/>
            <person name="Fitzgerald M."/>
            <person name="Foley K."/>
            <person name="Gage D."/>
            <person name="Galagan J."/>
            <person name="Gearin G."/>
            <person name="Gnerre S."/>
            <person name="Gnirke A."/>
            <person name="Goyette A."/>
            <person name="Graham J."/>
            <person name="Grandbois E."/>
            <person name="Gyaltsen K."/>
            <person name="Hafez N."/>
            <person name="Hagopian D."/>
            <person name="Hagos B."/>
            <person name="Hall J."/>
            <person name="Hatcher B."/>
            <person name="Heller A."/>
            <person name="Higgins H."/>
            <person name="Honan T."/>
            <person name="Horn A."/>
            <person name="Houde N."/>
            <person name="Hughes L."/>
            <person name="Hulme W."/>
            <person name="Husby E."/>
            <person name="Iliev I."/>
            <person name="Jaffe D."/>
            <person name="Jones C."/>
            <person name="Kamal M."/>
            <person name="Kamat A."/>
            <person name="Kamvysselis M."/>
            <person name="Karlsson E."/>
            <person name="Kells C."/>
            <person name="Kieu A."/>
            <person name="Kisner P."/>
            <person name="Kodira C."/>
            <person name="Kulbokas E."/>
            <person name="Labutti K."/>
            <person name="Lama D."/>
            <person name="Landers T."/>
            <person name="Leger J."/>
            <person name="Levine S."/>
            <person name="Lewis D."/>
            <person name="Lewis T."/>
            <person name="Lindblad-toh K."/>
            <person name="Liu X."/>
            <person name="Lokyitsang T."/>
            <person name="Lokyitsang Y."/>
            <person name="Lucien O."/>
            <person name="Lui A."/>
            <person name="Ma L.J."/>
            <person name="Mabbitt R."/>
            <person name="Macdonald J."/>
            <person name="Maclean C."/>
            <person name="Major J."/>
            <person name="Manning J."/>
            <person name="Marabella R."/>
            <person name="Maru K."/>
            <person name="Matthews C."/>
            <person name="Mauceli E."/>
            <person name="Mccarthy M."/>
            <person name="Mcdonough S."/>
            <person name="Mcghee T."/>
            <person name="Meldrim J."/>
            <person name="Meneus L."/>
            <person name="Mesirov J."/>
            <person name="Mihalev A."/>
            <person name="Mihova T."/>
            <person name="Mikkelsen T."/>
            <person name="Mlenga V."/>
            <person name="Moru K."/>
            <person name="Mozes J."/>
            <person name="Mulrain L."/>
            <person name="Munson G."/>
            <person name="Naylor J."/>
            <person name="Newes C."/>
            <person name="Nguyen C."/>
            <person name="Nguyen N."/>
            <person name="Nguyen T."/>
            <person name="Nicol R."/>
            <person name="Nielsen C."/>
            <person name="Nizzari M."/>
            <person name="Norbu C."/>
            <person name="Norbu N."/>
            <person name="O'donnell P."/>
            <person name="Okoawo O."/>
            <person name="O'leary S."/>
            <person name="Omotosho B."/>
            <person name="O'neill K."/>
            <person name="Osman S."/>
            <person name="Parker S."/>
            <person name="Perrin D."/>
            <person name="Phunkhang P."/>
            <person name="Piqani B."/>
            <person name="Purcell S."/>
            <person name="Rachupka T."/>
            <person name="Ramasamy U."/>
            <person name="Rameau R."/>
            <person name="Ray V."/>
            <person name="Raymond C."/>
            <person name="Retta R."/>
            <person name="Richardson S."/>
            <person name="Rise C."/>
            <person name="Rodriguez J."/>
            <person name="Rogers J."/>
            <person name="Rogov P."/>
            <person name="Rutman M."/>
            <person name="Schupbach R."/>
            <person name="Seaman C."/>
            <person name="Settipalli S."/>
            <person name="Sharpe T."/>
            <person name="Sheridan J."/>
            <person name="Sherpa N."/>
            <person name="Shi J."/>
            <person name="Smirnov S."/>
            <person name="Smith C."/>
            <person name="Sougnez C."/>
            <person name="Spencer B."/>
            <person name="Stalker J."/>
            <person name="Stange-thomann N."/>
            <person name="Stavropoulos S."/>
            <person name="Stetson K."/>
            <person name="Stone C."/>
            <person name="Stone S."/>
            <person name="Stubbs M."/>
            <person name="Talamas J."/>
            <person name="Tchuinga P."/>
            <person name="Tenzing P."/>
            <person name="Tesfaye S."/>
            <person name="Theodore J."/>
            <person name="Thoulutsang Y."/>
            <person name="Topham K."/>
            <person name="Towey S."/>
            <person name="Tsamla T."/>
            <person name="Tsomo N."/>
            <person name="Vallee D."/>
            <person name="Vassiliev H."/>
            <person name="Venkataraman V."/>
            <person name="Vinson J."/>
            <person name="Vo A."/>
            <person name="Wade C."/>
            <person name="Wang S."/>
            <person name="Wangchuk T."/>
            <person name="Wangdi T."/>
            <person name="Whittaker C."/>
            <person name="Wilkinson J."/>
            <person name="Wu Y."/>
            <person name="Wyman D."/>
            <person name="Yadav S."/>
            <person name="Yang S."/>
            <person name="Yang X."/>
            <person name="Yeager S."/>
            <person name="Yee E."/>
            <person name="Young G."/>
            <person name="Zainoun J."/>
            <person name="Zembeck L."/>
            <person name="Zimmer A."/>
            <person name="Zody M."/>
            <person name="Lander E."/>
        </authorList>
    </citation>
    <scope>NUCLEOTIDE SEQUENCE [LARGE SCALE GENOMIC DNA]</scope>
</reference>
<proteinExistence type="predicted"/>